<evidence type="ECO:0008006" key="3">
    <source>
        <dbReference type="Google" id="ProtNLM"/>
    </source>
</evidence>
<comment type="caution">
    <text evidence="1">The sequence shown here is derived from an EMBL/GenBank/DDBJ whole genome shotgun (WGS) entry which is preliminary data.</text>
</comment>
<dbReference type="InterPro" id="IPR037219">
    <property type="entry name" value="Peptidase_M41-like"/>
</dbReference>
<dbReference type="EMBL" id="JEMB01001343">
    <property type="protein sequence ID" value="KYF88435.1"/>
    <property type="molecule type" value="Genomic_DNA"/>
</dbReference>
<dbReference type="SUPFAM" id="SSF140990">
    <property type="entry name" value="FtsH protease domain-like"/>
    <property type="match status" value="1"/>
</dbReference>
<dbReference type="GO" id="GO:0004176">
    <property type="term" value="F:ATP-dependent peptidase activity"/>
    <property type="evidence" value="ECO:0007669"/>
    <property type="project" value="InterPro"/>
</dbReference>
<organism evidence="1 2">
    <name type="scientific">Sorangium cellulosum</name>
    <name type="common">Polyangium cellulosum</name>
    <dbReference type="NCBI Taxonomy" id="56"/>
    <lineage>
        <taxon>Bacteria</taxon>
        <taxon>Pseudomonadati</taxon>
        <taxon>Myxococcota</taxon>
        <taxon>Polyangia</taxon>
        <taxon>Polyangiales</taxon>
        <taxon>Polyangiaceae</taxon>
        <taxon>Sorangium</taxon>
    </lineage>
</organism>
<sequence>MWSSPETFITAPWHEAGHAVVAQAVGWRVDRIQWPPGGPPSAFVMSPIGPIVPADDFDQIGRAIAQLFGGYLAELLFTQTSEQTARVGAAQDFAKIEEFNPFRPENGDDWAPFRAMVGDVEGWRSFVNESYRVAHDILRTNDAALAALAAQLLPVFGRRGHLDGEPLRALLAPVKPCPLMRRPDRG</sequence>
<name>A0A150S7L9_SORCE</name>
<dbReference type="GO" id="GO:0006508">
    <property type="term" value="P:proteolysis"/>
    <property type="evidence" value="ECO:0007669"/>
    <property type="project" value="InterPro"/>
</dbReference>
<gene>
    <name evidence="1" type="ORF">BE17_35625</name>
</gene>
<dbReference type="GO" id="GO:0004222">
    <property type="term" value="F:metalloendopeptidase activity"/>
    <property type="evidence" value="ECO:0007669"/>
    <property type="project" value="InterPro"/>
</dbReference>
<reference evidence="1 2" key="1">
    <citation type="submission" date="2014-02" db="EMBL/GenBank/DDBJ databases">
        <title>The small core and large imbalanced accessory genome model reveals a collaborative survival strategy of Sorangium cellulosum strains in nature.</title>
        <authorList>
            <person name="Han K."/>
            <person name="Peng R."/>
            <person name="Blom J."/>
            <person name="Li Y.-Z."/>
        </authorList>
    </citation>
    <scope>NUCLEOTIDE SEQUENCE [LARGE SCALE GENOMIC DNA]</scope>
    <source>
        <strain evidence="1 2">So0011-07</strain>
    </source>
</reference>
<dbReference type="GO" id="GO:0005524">
    <property type="term" value="F:ATP binding"/>
    <property type="evidence" value="ECO:0007669"/>
    <property type="project" value="InterPro"/>
</dbReference>
<dbReference type="AlphaFoldDB" id="A0A150S7L9"/>
<dbReference type="Proteomes" id="UP000075635">
    <property type="component" value="Unassembled WGS sequence"/>
</dbReference>
<accession>A0A150S7L9</accession>
<evidence type="ECO:0000313" key="2">
    <source>
        <dbReference type="Proteomes" id="UP000075635"/>
    </source>
</evidence>
<proteinExistence type="predicted"/>
<evidence type="ECO:0000313" key="1">
    <source>
        <dbReference type="EMBL" id="KYF88435.1"/>
    </source>
</evidence>
<dbReference type="Gene3D" id="1.20.58.760">
    <property type="entry name" value="Peptidase M41"/>
    <property type="match status" value="1"/>
</dbReference>
<protein>
    <recommendedName>
        <fullName evidence="3">Peptidase M41 domain-containing protein</fullName>
    </recommendedName>
</protein>